<reference evidence="4" key="1">
    <citation type="submission" date="2016-10" db="EMBL/GenBank/DDBJ databases">
        <authorList>
            <person name="Varghese N."/>
            <person name="Submissions S."/>
        </authorList>
    </citation>
    <scope>NUCLEOTIDE SEQUENCE [LARGE SCALE GENOMIC DNA]</scope>
    <source>
        <strain evidence="4">LMG 2223</strain>
    </source>
</reference>
<evidence type="ECO:0000259" key="2">
    <source>
        <dbReference type="Pfam" id="PF24223"/>
    </source>
</evidence>
<protein>
    <recommendedName>
        <fullName evidence="2">Fimbrial adhesin MrpH C-terminal domain-containing protein</fullName>
    </recommendedName>
</protein>
<feature type="domain" description="Fimbrial adhesin MrpH C-terminal" evidence="2">
    <location>
        <begin position="163"/>
        <end position="269"/>
    </location>
</feature>
<evidence type="ECO:0000256" key="1">
    <source>
        <dbReference type="SAM" id="SignalP"/>
    </source>
</evidence>
<keyword evidence="4" id="KW-1185">Reference proteome</keyword>
<keyword evidence="1" id="KW-0732">Signal</keyword>
<feature type="chain" id="PRO_5030027593" description="Fimbrial adhesin MrpH C-terminal domain-containing protein" evidence="1">
    <location>
        <begin position="28"/>
        <end position="272"/>
    </location>
</feature>
<organism evidence="3 4">
    <name type="scientific">Pseudomonas mucidolens</name>
    <dbReference type="NCBI Taxonomy" id="46679"/>
    <lineage>
        <taxon>Bacteria</taxon>
        <taxon>Pseudomonadati</taxon>
        <taxon>Pseudomonadota</taxon>
        <taxon>Gammaproteobacteria</taxon>
        <taxon>Pseudomonadales</taxon>
        <taxon>Pseudomonadaceae</taxon>
        <taxon>Pseudomonas</taxon>
    </lineage>
</organism>
<evidence type="ECO:0000313" key="4">
    <source>
        <dbReference type="Proteomes" id="UP000198600"/>
    </source>
</evidence>
<dbReference type="Gene3D" id="2.60.40.1090">
    <property type="entry name" value="Fimbrial-type adhesion domain"/>
    <property type="match status" value="1"/>
</dbReference>
<evidence type="ECO:0000313" key="3">
    <source>
        <dbReference type="EMBL" id="SDU99626.1"/>
    </source>
</evidence>
<dbReference type="GO" id="GO:0007155">
    <property type="term" value="P:cell adhesion"/>
    <property type="evidence" value="ECO:0007669"/>
    <property type="project" value="InterPro"/>
</dbReference>
<dbReference type="Proteomes" id="UP000198600">
    <property type="component" value="Chromosome I"/>
</dbReference>
<dbReference type="AlphaFoldDB" id="A0A1H2N4A7"/>
<gene>
    <name evidence="3" type="ORF">SAMN05216202_2859</name>
</gene>
<dbReference type="GO" id="GO:0009289">
    <property type="term" value="C:pilus"/>
    <property type="evidence" value="ECO:0007669"/>
    <property type="project" value="InterPro"/>
</dbReference>
<dbReference type="RefSeq" id="WP_423213266.1">
    <property type="nucleotide sequence ID" value="NZ_UYXW01000007.1"/>
</dbReference>
<dbReference type="STRING" id="46679.SAMN05216202_2859"/>
<dbReference type="InterPro" id="IPR036937">
    <property type="entry name" value="Adhesion_dom_fimbrial_sf"/>
</dbReference>
<dbReference type="Pfam" id="PF24223">
    <property type="entry name" value="MrpH_C"/>
    <property type="match status" value="1"/>
</dbReference>
<feature type="signal peptide" evidence="1">
    <location>
        <begin position="1"/>
        <end position="27"/>
    </location>
</feature>
<name>A0A1H2N4A7_9PSED</name>
<accession>A0A1H2N4A7</accession>
<dbReference type="InterPro" id="IPR057010">
    <property type="entry name" value="MrpH_C"/>
</dbReference>
<dbReference type="EMBL" id="LT629802">
    <property type="protein sequence ID" value="SDU99626.1"/>
    <property type="molecule type" value="Genomic_DNA"/>
</dbReference>
<sequence>MRKFYSLTFRCIVVLVLLYGAAEQAQAYNIITTESRYEPGGVRYFYVVQDWTSGGRSPCSTEDSRMKNCNIYLATNHGAVRPYEWKVPTHWGNSTMGTLLSDLMRVGFRVPFYGSTLVPHASANNRLCISFSFSQTGPNIGGGVSLFGPCTKVVPPSLQCEIKGDTTINHRNLPDNALNGAKASTQLDLQCRGPASVTVSASRTNSSGVQLRSDGSLYSRVTINGKDATTGINVKVSDGLTTKLDITSTLSSSGTVAPGEFSGSTVITISPP</sequence>
<proteinExistence type="predicted"/>